<comment type="caution">
    <text evidence="1">The sequence shown here is derived from an EMBL/GenBank/DDBJ whole genome shotgun (WGS) entry which is preliminary data.</text>
</comment>
<sequence length="68" mass="7974">MQQILINREDIQNMLGGISRTTFYKKRKVWEKEGTPFPSTVPEFHASRGGAIYRYDEVIDFCKMKGFI</sequence>
<gene>
    <name evidence="1" type="ORF">ACFP73_14805</name>
</gene>
<evidence type="ECO:0000313" key="1">
    <source>
        <dbReference type="EMBL" id="MFC6363338.1"/>
    </source>
</evidence>
<reference evidence="2" key="1">
    <citation type="journal article" date="2019" name="Int. J. Syst. Evol. Microbiol.">
        <title>The Global Catalogue of Microorganisms (GCM) 10K type strain sequencing project: providing services to taxonomists for standard genome sequencing and annotation.</title>
        <authorList>
            <consortium name="The Broad Institute Genomics Platform"/>
            <consortium name="The Broad Institute Genome Sequencing Center for Infectious Disease"/>
            <person name="Wu L."/>
            <person name="Ma J."/>
        </authorList>
    </citation>
    <scope>NUCLEOTIDE SEQUENCE [LARGE SCALE GENOMIC DNA]</scope>
    <source>
        <strain evidence="2">CGMCC 4.1530</strain>
    </source>
</reference>
<dbReference type="Proteomes" id="UP001596215">
    <property type="component" value="Unassembled WGS sequence"/>
</dbReference>
<dbReference type="EMBL" id="JBHSUC010000025">
    <property type="protein sequence ID" value="MFC6363338.1"/>
    <property type="molecule type" value="Genomic_DNA"/>
</dbReference>
<accession>A0ABW1VTP2</accession>
<dbReference type="RefSeq" id="WP_343876590.1">
    <property type="nucleotide sequence ID" value="NZ_BAAAFW010000008.1"/>
</dbReference>
<keyword evidence="2" id="KW-1185">Reference proteome</keyword>
<name>A0ABW1VTP2_9GAMM</name>
<evidence type="ECO:0000313" key="2">
    <source>
        <dbReference type="Proteomes" id="UP001596215"/>
    </source>
</evidence>
<proteinExistence type="predicted"/>
<protein>
    <submittedName>
        <fullName evidence="1">Helix-turn-helix domain-containing protein</fullName>
    </submittedName>
</protein>
<organism evidence="1 2">
    <name type="scientific">Tatumella punctata</name>
    <dbReference type="NCBI Taxonomy" id="399969"/>
    <lineage>
        <taxon>Bacteria</taxon>
        <taxon>Pseudomonadati</taxon>
        <taxon>Pseudomonadota</taxon>
        <taxon>Gammaproteobacteria</taxon>
        <taxon>Enterobacterales</taxon>
        <taxon>Erwiniaceae</taxon>
        <taxon>Tatumella</taxon>
    </lineage>
</organism>